<gene>
    <name evidence="2" type="ORF">SAMN04489832_6768</name>
</gene>
<keyword evidence="1" id="KW-0812">Transmembrane</keyword>
<proteinExistence type="predicted"/>
<protein>
    <submittedName>
        <fullName evidence="2">Uncharacterized protein</fullName>
    </submittedName>
</protein>
<dbReference type="Proteomes" id="UP000185124">
    <property type="component" value="Unassembled WGS sequence"/>
</dbReference>
<dbReference type="AlphaFoldDB" id="A0A1N6B6W2"/>
<evidence type="ECO:0000313" key="3">
    <source>
        <dbReference type="Proteomes" id="UP000185124"/>
    </source>
</evidence>
<feature type="transmembrane region" description="Helical" evidence="1">
    <location>
        <begin position="82"/>
        <end position="102"/>
    </location>
</feature>
<name>A0A1N6B6W2_9ACTN</name>
<evidence type="ECO:0000313" key="2">
    <source>
        <dbReference type="EMBL" id="SIN41744.1"/>
    </source>
</evidence>
<evidence type="ECO:0000256" key="1">
    <source>
        <dbReference type="SAM" id="Phobius"/>
    </source>
</evidence>
<dbReference type="EMBL" id="FSQT01000002">
    <property type="protein sequence ID" value="SIN41744.1"/>
    <property type="molecule type" value="Genomic_DNA"/>
</dbReference>
<keyword evidence="1" id="KW-0472">Membrane</keyword>
<organism evidence="2 3">
    <name type="scientific">Micromonospora cremea</name>
    <dbReference type="NCBI Taxonomy" id="709881"/>
    <lineage>
        <taxon>Bacteria</taxon>
        <taxon>Bacillati</taxon>
        <taxon>Actinomycetota</taxon>
        <taxon>Actinomycetes</taxon>
        <taxon>Micromonosporales</taxon>
        <taxon>Micromonosporaceae</taxon>
        <taxon>Micromonospora</taxon>
    </lineage>
</organism>
<keyword evidence="3" id="KW-1185">Reference proteome</keyword>
<feature type="transmembrane region" description="Helical" evidence="1">
    <location>
        <begin position="36"/>
        <end position="62"/>
    </location>
</feature>
<accession>A0A1N6B6W2</accession>
<reference evidence="3" key="1">
    <citation type="submission" date="2016-12" db="EMBL/GenBank/DDBJ databases">
        <authorList>
            <person name="Varghese N."/>
            <person name="Submissions S."/>
        </authorList>
    </citation>
    <scope>NUCLEOTIDE SEQUENCE [LARGE SCALE GENOMIC DNA]</scope>
    <source>
        <strain evidence="3">DSM 45599</strain>
    </source>
</reference>
<sequence length="190" mass="20495">MGSYRIGWTGGCRVGSDAAARRPLTRLATAGLAAHIFFELGAGVGMPAASVLGPVPAAGLWALGSGTLWRAAGTRPASSDGVFAVCNGVGLAAVIAHLRGWPRRRTRLGLPWLRECEGLGPELMRFYNPILYVSGAAALGALLRENRSAPRYLPLLALGLVPLFIVTQHAEHWRLREIARQRPGWWNRRL</sequence>
<keyword evidence="1" id="KW-1133">Transmembrane helix</keyword>